<organism evidence="2 3">
    <name type="scientific">Paramagnetospirillum kuznetsovii</name>
    <dbReference type="NCBI Taxonomy" id="2053833"/>
    <lineage>
        <taxon>Bacteria</taxon>
        <taxon>Pseudomonadati</taxon>
        <taxon>Pseudomonadota</taxon>
        <taxon>Alphaproteobacteria</taxon>
        <taxon>Rhodospirillales</taxon>
        <taxon>Magnetospirillaceae</taxon>
        <taxon>Paramagnetospirillum</taxon>
    </lineage>
</organism>
<dbReference type="InterPro" id="IPR029063">
    <property type="entry name" value="SAM-dependent_MTases_sf"/>
</dbReference>
<dbReference type="InterPro" id="IPR006342">
    <property type="entry name" value="FkbM_mtfrase"/>
</dbReference>
<dbReference type="Gene3D" id="3.40.50.150">
    <property type="entry name" value="Vaccinia Virus protein VP39"/>
    <property type="match status" value="1"/>
</dbReference>
<dbReference type="PANTHER" id="PTHR34203:SF15">
    <property type="entry name" value="SLL1173 PROTEIN"/>
    <property type="match status" value="1"/>
</dbReference>
<sequence>MGKFQAVLPDWLGSCVSRHGPMVFPLKDAYVGRSLAEYHEYSEGEVDLFRQLLRPGDTVVEAGANMGALTVPIARLVGNSGRVLALEPQRSIHGLLTTNLTLNGLSQVWVERVALGDRAGEIKVPLVPLDAAANFGGIALGGETGESCSLRTLDSFQLKSLRLLKADVEGAECEVIAGAVDTISRLRPVLYVENDRPDRSAALIKCILDLDYRLWWHMVPLFNPGNFRGNATDVFPGIGSLNMLCLPRDWTMTAPEAMEILTPDTPHPFA</sequence>
<evidence type="ECO:0000313" key="2">
    <source>
        <dbReference type="EMBL" id="RAU22502.1"/>
    </source>
</evidence>
<dbReference type="GO" id="GO:0032259">
    <property type="term" value="P:methylation"/>
    <property type="evidence" value="ECO:0007669"/>
    <property type="project" value="UniProtKB-KW"/>
</dbReference>
<feature type="domain" description="Methyltransferase FkbM" evidence="1">
    <location>
        <begin position="62"/>
        <end position="212"/>
    </location>
</feature>
<dbReference type="EMBL" id="PGTO01000004">
    <property type="protein sequence ID" value="RAU22502.1"/>
    <property type="molecule type" value="Genomic_DNA"/>
</dbReference>
<dbReference type="GO" id="GO:0008168">
    <property type="term" value="F:methyltransferase activity"/>
    <property type="evidence" value="ECO:0007669"/>
    <property type="project" value="UniProtKB-KW"/>
</dbReference>
<keyword evidence="3" id="KW-1185">Reference proteome</keyword>
<proteinExistence type="predicted"/>
<protein>
    <submittedName>
        <fullName evidence="2">FkbM family methyltransferase</fullName>
    </submittedName>
</protein>
<reference evidence="2 3" key="1">
    <citation type="submission" date="2017-11" db="EMBL/GenBank/DDBJ databases">
        <title>Draft genome sequence of magnetotactic bacterium Magnetospirillum kuznetsovii LBB-42.</title>
        <authorList>
            <person name="Grouzdev D.S."/>
            <person name="Rysina M.S."/>
            <person name="Baslerov R.V."/>
            <person name="Koziaeva V."/>
        </authorList>
    </citation>
    <scope>NUCLEOTIDE SEQUENCE [LARGE SCALE GENOMIC DNA]</scope>
    <source>
        <strain evidence="2 3">LBB-42</strain>
    </source>
</reference>
<dbReference type="InterPro" id="IPR052514">
    <property type="entry name" value="SAM-dependent_MTase"/>
</dbReference>
<dbReference type="PANTHER" id="PTHR34203">
    <property type="entry name" value="METHYLTRANSFERASE, FKBM FAMILY PROTEIN"/>
    <property type="match status" value="1"/>
</dbReference>
<dbReference type="RefSeq" id="WP_112143223.1">
    <property type="nucleotide sequence ID" value="NZ_PGTO01000004.1"/>
</dbReference>
<dbReference type="AlphaFoldDB" id="A0A364NZI8"/>
<keyword evidence="2" id="KW-0808">Transferase</keyword>
<comment type="caution">
    <text evidence="2">The sequence shown here is derived from an EMBL/GenBank/DDBJ whole genome shotgun (WGS) entry which is preliminary data.</text>
</comment>
<dbReference type="NCBIfam" id="TIGR01444">
    <property type="entry name" value="fkbM_fam"/>
    <property type="match status" value="1"/>
</dbReference>
<name>A0A364NZI8_9PROT</name>
<dbReference type="OrthoDB" id="5679686at2"/>
<gene>
    <name evidence="2" type="ORF">CU669_07350</name>
</gene>
<dbReference type="Pfam" id="PF05050">
    <property type="entry name" value="Methyltransf_21"/>
    <property type="match status" value="1"/>
</dbReference>
<accession>A0A364NZI8</accession>
<evidence type="ECO:0000313" key="3">
    <source>
        <dbReference type="Proteomes" id="UP000251075"/>
    </source>
</evidence>
<keyword evidence="2" id="KW-0489">Methyltransferase</keyword>
<dbReference type="Proteomes" id="UP000251075">
    <property type="component" value="Unassembled WGS sequence"/>
</dbReference>
<dbReference type="SUPFAM" id="SSF53335">
    <property type="entry name" value="S-adenosyl-L-methionine-dependent methyltransferases"/>
    <property type="match status" value="1"/>
</dbReference>
<evidence type="ECO:0000259" key="1">
    <source>
        <dbReference type="Pfam" id="PF05050"/>
    </source>
</evidence>